<dbReference type="Proteomes" id="UP000008204">
    <property type="component" value="Chromosome"/>
</dbReference>
<dbReference type="Pfam" id="PF16747">
    <property type="entry name" value="Adhesin_E"/>
    <property type="match status" value="1"/>
</dbReference>
<dbReference type="eggNOG" id="ENOG5033JRP">
    <property type="taxonomic scope" value="Bacteria"/>
</dbReference>
<dbReference type="KEGG" id="cyp:PCC8801_0868"/>
<keyword evidence="3" id="KW-1185">Reference proteome</keyword>
<sequence length="233" mass="26208">MNRLLKGLAISVLAVTLGIINPVSATQWVYLGTSQDNYSYYLDFDSLKGTGNSRSFWVKRVNNYGETESLIKSSIDCHYRQIGVIESIRYNVDGSVRSHDIIDSNTGGTWAFAPGTIAQTYYDFVCSRITLQPEPQIAMTTHEYPKAACGDPSNSTLGRQRWYPVFVDYSPEDLRYIKKNLCRDAFRITRQDGSLSIQVASFTTKRNAEKFAAFLEQELGNSEVGNPTIIVIR</sequence>
<dbReference type="RefSeq" id="WP_012594221.1">
    <property type="nucleotide sequence ID" value="NC_011726.1"/>
</dbReference>
<accession>B7JZK3</accession>
<dbReference type="EMBL" id="CP001287">
    <property type="protein sequence ID" value="ACK64946.1"/>
    <property type="molecule type" value="Genomic_DNA"/>
</dbReference>
<evidence type="ECO:0000313" key="2">
    <source>
        <dbReference type="EMBL" id="ACK64946.1"/>
    </source>
</evidence>
<gene>
    <name evidence="2" type="ordered locus">PCC8801_0868</name>
</gene>
<evidence type="ECO:0000259" key="1">
    <source>
        <dbReference type="Pfam" id="PF16747"/>
    </source>
</evidence>
<dbReference type="HOGENOM" id="CLU_1188368_0_0_3"/>
<organism evidence="2 3">
    <name type="scientific">Rippkaea orientalis (strain PCC 8801 / RF-1)</name>
    <name type="common">Cyanothece sp. (strain PCC 8801)</name>
    <dbReference type="NCBI Taxonomy" id="41431"/>
    <lineage>
        <taxon>Bacteria</taxon>
        <taxon>Bacillati</taxon>
        <taxon>Cyanobacteriota</taxon>
        <taxon>Cyanophyceae</taxon>
        <taxon>Oscillatoriophycideae</taxon>
        <taxon>Chroococcales</taxon>
        <taxon>Aphanothecaceae</taxon>
        <taxon>Rippkaea</taxon>
        <taxon>Rippkaea orientalis</taxon>
    </lineage>
</organism>
<evidence type="ECO:0000313" key="3">
    <source>
        <dbReference type="Proteomes" id="UP000008204"/>
    </source>
</evidence>
<dbReference type="OrthoDB" id="421527at2"/>
<reference evidence="3" key="1">
    <citation type="journal article" date="2011" name="MBio">
        <title>Novel metabolic attributes of the genus Cyanothece, comprising a group of unicellular nitrogen-fixing Cyanobacteria.</title>
        <authorList>
            <person name="Bandyopadhyay A."/>
            <person name="Elvitigala T."/>
            <person name="Welsh E."/>
            <person name="Stockel J."/>
            <person name="Liberton M."/>
            <person name="Min H."/>
            <person name="Sherman L.A."/>
            <person name="Pakrasi H.B."/>
        </authorList>
    </citation>
    <scope>NUCLEOTIDE SEQUENCE [LARGE SCALE GENOMIC DNA]</scope>
    <source>
        <strain evidence="3">PCC 8801</strain>
    </source>
</reference>
<dbReference type="InterPro" id="IPR031939">
    <property type="entry name" value="Adhesin_E-like"/>
</dbReference>
<name>B7JZK3_RIPO1</name>
<proteinExistence type="predicted"/>
<protein>
    <recommendedName>
        <fullName evidence="1">Surface-adhesin protein E-like domain-containing protein</fullName>
    </recommendedName>
</protein>
<dbReference type="AlphaFoldDB" id="B7JZK3"/>
<feature type="domain" description="Surface-adhesin protein E-like" evidence="1">
    <location>
        <begin position="28"/>
        <end position="127"/>
    </location>
</feature>